<evidence type="ECO:0000313" key="3">
    <source>
        <dbReference type="EMBL" id="PZQ19209.1"/>
    </source>
</evidence>
<proteinExistence type="predicted"/>
<dbReference type="PANTHER" id="PTHR45947:SF3">
    <property type="entry name" value="SULFOQUINOVOSYL TRANSFERASE SQD2"/>
    <property type="match status" value="1"/>
</dbReference>
<dbReference type="InterPro" id="IPR028098">
    <property type="entry name" value="Glyco_trans_4-like_N"/>
</dbReference>
<reference evidence="3 4" key="1">
    <citation type="submission" date="2017-08" db="EMBL/GenBank/DDBJ databases">
        <title>Infants hospitalized years apart are colonized by the same room-sourced microbial strains.</title>
        <authorList>
            <person name="Brooks B."/>
            <person name="Olm M.R."/>
            <person name="Firek B.A."/>
            <person name="Baker R."/>
            <person name="Thomas B.C."/>
            <person name="Morowitz M.J."/>
            <person name="Banfield J.F."/>
        </authorList>
    </citation>
    <scope>NUCLEOTIDE SEQUENCE [LARGE SCALE GENOMIC DNA]</scope>
    <source>
        <strain evidence="3">S2_005_003_R2_43</strain>
    </source>
</reference>
<dbReference type="InterPro" id="IPR001296">
    <property type="entry name" value="Glyco_trans_1"/>
</dbReference>
<evidence type="ECO:0000259" key="2">
    <source>
        <dbReference type="Pfam" id="PF13439"/>
    </source>
</evidence>
<organism evidence="3 4">
    <name type="scientific">Ancylobacter novellus</name>
    <name type="common">Thiobacillus novellus</name>
    <dbReference type="NCBI Taxonomy" id="921"/>
    <lineage>
        <taxon>Bacteria</taxon>
        <taxon>Pseudomonadati</taxon>
        <taxon>Pseudomonadota</taxon>
        <taxon>Alphaproteobacteria</taxon>
        <taxon>Hyphomicrobiales</taxon>
        <taxon>Xanthobacteraceae</taxon>
        <taxon>Ancylobacter</taxon>
    </lineage>
</organism>
<dbReference type="EMBL" id="QFPN01000001">
    <property type="protein sequence ID" value="PZQ19209.1"/>
    <property type="molecule type" value="Genomic_DNA"/>
</dbReference>
<dbReference type="CDD" id="cd03801">
    <property type="entry name" value="GT4_PimA-like"/>
    <property type="match status" value="1"/>
</dbReference>
<dbReference type="Gene3D" id="3.40.50.2000">
    <property type="entry name" value="Glycogen Phosphorylase B"/>
    <property type="match status" value="2"/>
</dbReference>
<dbReference type="Pfam" id="PF13439">
    <property type="entry name" value="Glyco_transf_4"/>
    <property type="match status" value="1"/>
</dbReference>
<accession>A0A2W5KST9</accession>
<sequence length="386" mass="41297">MKNPSLAAAVPLDRLSIVHIVRQFHPNRGGLEDVVANLAREQIRLGSSARVLTLDRLFSKPGETLAPVDALGEIPIRRVPFSGSSRYPIAPQAFRHLGGADVVHVHAVDFFFDWIALANLVRRAPIVATTHGGFFHTGDFSGLKKLWFNGPTRLTANLYDAIVACSESDATQFSTIASSRLTIVENGADVAKFAGASSPEPVRRIATLGRFSKNKRLDRLVAAFAELRRRDPSWRLDIVGGPSDWSEADICGMIAAAGVADAATLHVGLDDRAVADVLRGCSLFASASEFEGFGVALIEAMSAGLAPVVHPNPAFAGLARRHEAIVAADFSNASAAVDALEAAYAARAADPALPERLMGEARGYAWPAVAARYLDVYRAAIERRAR</sequence>
<feature type="domain" description="Glycosyltransferase subfamily 4-like N-terminal" evidence="2">
    <location>
        <begin position="29"/>
        <end position="191"/>
    </location>
</feature>
<dbReference type="Pfam" id="PF00534">
    <property type="entry name" value="Glycos_transf_1"/>
    <property type="match status" value="1"/>
</dbReference>
<gene>
    <name evidence="3" type="ORF">DI565_02185</name>
</gene>
<dbReference type="AlphaFoldDB" id="A0A2W5KST9"/>
<evidence type="ECO:0000313" key="4">
    <source>
        <dbReference type="Proteomes" id="UP000249577"/>
    </source>
</evidence>
<comment type="caution">
    <text evidence="3">The sequence shown here is derived from an EMBL/GenBank/DDBJ whole genome shotgun (WGS) entry which is preliminary data.</text>
</comment>
<keyword evidence="3" id="KW-0808">Transferase</keyword>
<dbReference type="SUPFAM" id="SSF53756">
    <property type="entry name" value="UDP-Glycosyltransferase/glycogen phosphorylase"/>
    <property type="match status" value="1"/>
</dbReference>
<protein>
    <submittedName>
        <fullName evidence="3">Glycosyl transferase family 1</fullName>
    </submittedName>
</protein>
<name>A0A2W5KST9_ANCNO</name>
<dbReference type="PANTHER" id="PTHR45947">
    <property type="entry name" value="SULFOQUINOVOSYL TRANSFERASE SQD2"/>
    <property type="match status" value="1"/>
</dbReference>
<dbReference type="InterPro" id="IPR050194">
    <property type="entry name" value="Glycosyltransferase_grp1"/>
</dbReference>
<feature type="domain" description="Glycosyl transferase family 1" evidence="1">
    <location>
        <begin position="199"/>
        <end position="345"/>
    </location>
</feature>
<dbReference type="GO" id="GO:0016757">
    <property type="term" value="F:glycosyltransferase activity"/>
    <property type="evidence" value="ECO:0007669"/>
    <property type="project" value="InterPro"/>
</dbReference>
<evidence type="ECO:0000259" key="1">
    <source>
        <dbReference type="Pfam" id="PF00534"/>
    </source>
</evidence>
<dbReference type="Proteomes" id="UP000249577">
    <property type="component" value="Unassembled WGS sequence"/>
</dbReference>